<dbReference type="Gene3D" id="3.40.50.10320">
    <property type="entry name" value="LmbE-like"/>
    <property type="match status" value="1"/>
</dbReference>
<protein>
    <submittedName>
        <fullName evidence="1">PIG-L family deacetylase</fullName>
    </submittedName>
</protein>
<reference evidence="1 2" key="1">
    <citation type="submission" date="2020-07" db="EMBL/GenBank/DDBJ databases">
        <authorList>
            <person name="Feng X."/>
        </authorList>
    </citation>
    <scope>NUCLEOTIDE SEQUENCE [LARGE SCALE GENOMIC DNA]</scope>
    <source>
        <strain evidence="1 2">JCM23202</strain>
    </source>
</reference>
<dbReference type="InterPro" id="IPR024078">
    <property type="entry name" value="LmbE-like_dom_sf"/>
</dbReference>
<dbReference type="EMBL" id="JACHVC010000013">
    <property type="protein sequence ID" value="MBC2607504.1"/>
    <property type="molecule type" value="Genomic_DNA"/>
</dbReference>
<accession>A0A7X1E9K1</accession>
<evidence type="ECO:0000313" key="1">
    <source>
        <dbReference type="EMBL" id="MBC2607504.1"/>
    </source>
</evidence>
<organism evidence="1 2">
    <name type="scientific">Pelagicoccus albus</name>
    <dbReference type="NCBI Taxonomy" id="415222"/>
    <lineage>
        <taxon>Bacteria</taxon>
        <taxon>Pseudomonadati</taxon>
        <taxon>Verrucomicrobiota</taxon>
        <taxon>Opitutia</taxon>
        <taxon>Puniceicoccales</taxon>
        <taxon>Pelagicoccaceae</taxon>
        <taxon>Pelagicoccus</taxon>
    </lineage>
</organism>
<dbReference type="Proteomes" id="UP000526501">
    <property type="component" value="Unassembled WGS sequence"/>
</dbReference>
<dbReference type="SUPFAM" id="SSF102588">
    <property type="entry name" value="LmbE-like"/>
    <property type="match status" value="1"/>
</dbReference>
<sequence>MKDFYVPDGVEVKTAFERTTHLAVGAHQDDLEIFAYHGIAECYESQDAWFGGVTVTNGAGSARTGKYADFTDEEMQAKRVEEQREAAKIGKYSFQAQLAYPSSDLKSAEKSEAAISELEAYFRQCKADTVYLHNPADKHDTHISLLTCCVAALRRLPEDCRPKRVYGCEVWRDLDWLSDSSKVMLPVDKYPELAEKLIEVFDSQVAGGKDYVAATIGRRNANATYFDSHSIDQSTAYTVAIDMMPLLENPELSMDAFVGELIEAFKKDACDRLTRYQKA</sequence>
<name>A0A7X1E9K1_9BACT</name>
<dbReference type="RefSeq" id="WP_185661387.1">
    <property type="nucleotide sequence ID" value="NZ_CAWPOO010000013.1"/>
</dbReference>
<dbReference type="InterPro" id="IPR003737">
    <property type="entry name" value="GlcNAc_PI_deacetylase-related"/>
</dbReference>
<proteinExistence type="predicted"/>
<dbReference type="Pfam" id="PF02585">
    <property type="entry name" value="PIG-L"/>
    <property type="match status" value="1"/>
</dbReference>
<comment type="caution">
    <text evidence="1">The sequence shown here is derived from an EMBL/GenBank/DDBJ whole genome shotgun (WGS) entry which is preliminary data.</text>
</comment>
<keyword evidence="2" id="KW-1185">Reference proteome</keyword>
<evidence type="ECO:0000313" key="2">
    <source>
        <dbReference type="Proteomes" id="UP000526501"/>
    </source>
</evidence>
<gene>
    <name evidence="1" type="ORF">H5P27_15735</name>
</gene>
<dbReference type="AlphaFoldDB" id="A0A7X1E9K1"/>